<dbReference type="Gene3D" id="2.120.10.30">
    <property type="entry name" value="TolB, C-terminal domain"/>
    <property type="match status" value="1"/>
</dbReference>
<protein>
    <recommendedName>
        <fullName evidence="4">GPI inositol-deacylase PGAP1-like alpha/beta domain-containing protein</fullName>
    </recommendedName>
</protein>
<dbReference type="Pfam" id="PF07819">
    <property type="entry name" value="PGAP1"/>
    <property type="match status" value="1"/>
</dbReference>
<feature type="signal peptide" evidence="3">
    <location>
        <begin position="1"/>
        <end position="28"/>
    </location>
</feature>
<dbReference type="PANTHER" id="PTHR36842:SF1">
    <property type="entry name" value="PROTEIN TOLB"/>
    <property type="match status" value="1"/>
</dbReference>
<dbReference type="GO" id="GO:0016788">
    <property type="term" value="F:hydrolase activity, acting on ester bonds"/>
    <property type="evidence" value="ECO:0007669"/>
    <property type="project" value="InterPro"/>
</dbReference>
<dbReference type="SUPFAM" id="SSF53474">
    <property type="entry name" value="alpha/beta-Hydrolases"/>
    <property type="match status" value="1"/>
</dbReference>
<dbReference type="InterPro" id="IPR012908">
    <property type="entry name" value="PGAP1-ab_dom-like"/>
</dbReference>
<reference evidence="5 6" key="1">
    <citation type="journal article" date="2015" name="Nature">
        <title>rRNA introns, odd ribosomes, and small enigmatic genomes across a large radiation of phyla.</title>
        <authorList>
            <person name="Brown C.T."/>
            <person name="Hug L.A."/>
            <person name="Thomas B.C."/>
            <person name="Sharon I."/>
            <person name="Castelle C.J."/>
            <person name="Singh A."/>
            <person name="Wilkins M.J."/>
            <person name="Williams K.H."/>
            <person name="Banfield J.F."/>
        </authorList>
    </citation>
    <scope>NUCLEOTIDE SEQUENCE [LARGE SCALE GENOMIC DNA]</scope>
</reference>
<name>A0A0G1MMX2_9BACT</name>
<comment type="similarity">
    <text evidence="1">Belongs to the TolB family.</text>
</comment>
<gene>
    <name evidence="5" type="ORF">UW78_C0002G0018</name>
</gene>
<feature type="chain" id="PRO_5002538617" description="GPI inositol-deacylase PGAP1-like alpha/beta domain-containing protein" evidence="3">
    <location>
        <begin position="29"/>
        <end position="628"/>
    </location>
</feature>
<feature type="domain" description="GPI inositol-deacylase PGAP1-like alpha/beta" evidence="4">
    <location>
        <begin position="91"/>
        <end position="219"/>
    </location>
</feature>
<dbReference type="PANTHER" id="PTHR36842">
    <property type="entry name" value="PROTEIN TOLB HOMOLOG"/>
    <property type="match status" value="1"/>
</dbReference>
<evidence type="ECO:0000313" key="5">
    <source>
        <dbReference type="EMBL" id="KKT82137.1"/>
    </source>
</evidence>
<evidence type="ECO:0000256" key="3">
    <source>
        <dbReference type="SAM" id="SignalP"/>
    </source>
</evidence>
<feature type="region of interest" description="Disordered" evidence="2">
    <location>
        <begin position="605"/>
        <end position="628"/>
    </location>
</feature>
<dbReference type="InterPro" id="IPR029058">
    <property type="entry name" value="AB_hydrolase_fold"/>
</dbReference>
<organism evidence="5 6">
    <name type="scientific">Candidatus Azambacteria bacterium GW2011_GWA1_44_9</name>
    <dbReference type="NCBI Taxonomy" id="1618610"/>
    <lineage>
        <taxon>Bacteria</taxon>
        <taxon>Candidatus Azamiibacteriota</taxon>
    </lineage>
</organism>
<dbReference type="AlphaFoldDB" id="A0A0G1MMX2"/>
<sequence>MKKYSWFRHLLYTVLLLGLLLPGGTSTAQTKIACNERVLLLLQGIETEYSSWTETFGDIINAAGPRYNKVLPFSYNLQDRNNYTKKNTHQHLSHSVSALRQTINEEIQRCPGVSIDLLGHSLGGLIALNYTGTEEQGPALRHIKHLVTLDSPVNGSSKETIRVMADKVSYDLAESDVAQVLVQLNQEIVLNRNIALAERLKEKVVIRTLSSVDDVMVPTLDAMIPGFEVFFNLGVTTGVKCASSAYWATCAGHEQILHAQSAIRTIKEALAELPHGEALRTGEIAYTGADGNIWLARLATGEKRKLTQDGQPIESYARHWYSNLAWSPDGTTLAYTRIKADHSTELLLTDVFSGRTRVVAKGALPSWSPSGEFIVFLDSATQSLGFFVGTIAVFDVQRQRILSHGSSNVALYYPPSWSGDDFDNLWFVYAATDTNRSPYSRVEVAHIGLPRTSGLDFSLTYDKQFFNAQWSPSQGKIAYMSAQRSRPAAVMVYDSATQTSTKVLDVSMSCGREMGMVDFQLSWLGQTSKLLVGTACRQDEKPIFWRVDTENNNVQRFTVKGAIAVPSFDGGAIAAVDYTCREKCVSTLTITNASGGGEVVINQADSPAWNPKPPQVLAAHNPGESRTT</sequence>
<dbReference type="Proteomes" id="UP000034595">
    <property type="component" value="Unassembled WGS sequence"/>
</dbReference>
<dbReference type="SUPFAM" id="SSF82171">
    <property type="entry name" value="DPP6 N-terminal domain-like"/>
    <property type="match status" value="1"/>
</dbReference>
<dbReference type="InterPro" id="IPR011659">
    <property type="entry name" value="WD40"/>
</dbReference>
<evidence type="ECO:0000259" key="4">
    <source>
        <dbReference type="Pfam" id="PF07819"/>
    </source>
</evidence>
<dbReference type="Pfam" id="PF07676">
    <property type="entry name" value="PD40"/>
    <property type="match status" value="1"/>
</dbReference>
<evidence type="ECO:0000256" key="2">
    <source>
        <dbReference type="SAM" id="MobiDB-lite"/>
    </source>
</evidence>
<evidence type="ECO:0000313" key="6">
    <source>
        <dbReference type="Proteomes" id="UP000034595"/>
    </source>
</evidence>
<dbReference type="Gene3D" id="3.40.50.1820">
    <property type="entry name" value="alpha/beta hydrolase"/>
    <property type="match status" value="1"/>
</dbReference>
<proteinExistence type="inferred from homology"/>
<dbReference type="InterPro" id="IPR011042">
    <property type="entry name" value="6-blade_b-propeller_TolB-like"/>
</dbReference>
<accession>A0A0G1MMX2</accession>
<keyword evidence="3" id="KW-0732">Signal</keyword>
<dbReference type="EMBL" id="LCJQ01000002">
    <property type="protein sequence ID" value="KKT82137.1"/>
    <property type="molecule type" value="Genomic_DNA"/>
</dbReference>
<evidence type="ECO:0000256" key="1">
    <source>
        <dbReference type="ARBA" id="ARBA00009820"/>
    </source>
</evidence>
<comment type="caution">
    <text evidence="5">The sequence shown here is derived from an EMBL/GenBank/DDBJ whole genome shotgun (WGS) entry which is preliminary data.</text>
</comment>